<keyword evidence="1" id="KW-0143">Chaperone</keyword>
<sequence>MKALGSYILIKPIEKKKEKSASGLLLTSNELENSRYQEAIVQLVGNQIDTIKEGQKISFDKVSGHYIKLNDEHLMVITLRDVVLIFDQEE</sequence>
<dbReference type="InterPro" id="IPR011032">
    <property type="entry name" value="GroES-like_sf"/>
</dbReference>
<reference evidence="2" key="1">
    <citation type="submission" date="2016-03" db="EMBL/GenBank/DDBJ databases">
        <title>Novel chaperonins are prevalent in the virioplankton and link to viral biology and ecology.</title>
        <authorList>
            <person name="Marine R.L."/>
            <person name="Nasko D.J."/>
            <person name="Polson S.W."/>
            <person name="Wommack K.E."/>
        </authorList>
    </citation>
    <scope>NUCLEOTIDE SEQUENCE</scope>
</reference>
<dbReference type="GO" id="GO:0044183">
    <property type="term" value="F:protein folding chaperone"/>
    <property type="evidence" value="ECO:0007669"/>
    <property type="project" value="InterPro"/>
</dbReference>
<organism evidence="2">
    <name type="scientific">uncultured virus</name>
    <dbReference type="NCBI Taxonomy" id="340016"/>
    <lineage>
        <taxon>Viruses</taxon>
        <taxon>environmental samples</taxon>
    </lineage>
</organism>
<dbReference type="Pfam" id="PF00166">
    <property type="entry name" value="Cpn10"/>
    <property type="match status" value="1"/>
</dbReference>
<dbReference type="SUPFAM" id="SSF50129">
    <property type="entry name" value="GroES-like"/>
    <property type="match status" value="1"/>
</dbReference>
<gene>
    <name evidence="2" type="primary">groES</name>
</gene>
<protein>
    <submittedName>
        <fullName evidence="2">Co-chaperonin GroES</fullName>
    </submittedName>
</protein>
<dbReference type="GO" id="GO:0005524">
    <property type="term" value="F:ATP binding"/>
    <property type="evidence" value="ECO:0007669"/>
    <property type="project" value="InterPro"/>
</dbReference>
<dbReference type="EMBL" id="KU970879">
    <property type="protein sequence ID" value="ASN63473.1"/>
    <property type="molecule type" value="Genomic_DNA"/>
</dbReference>
<dbReference type="InterPro" id="IPR037124">
    <property type="entry name" value="Chaperonin_GroES_sf"/>
</dbReference>
<evidence type="ECO:0000313" key="2">
    <source>
        <dbReference type="EMBL" id="ASN63473.1"/>
    </source>
</evidence>
<proteinExistence type="predicted"/>
<dbReference type="Gene3D" id="2.30.33.40">
    <property type="entry name" value="GroES chaperonin"/>
    <property type="match status" value="1"/>
</dbReference>
<evidence type="ECO:0000256" key="1">
    <source>
        <dbReference type="ARBA" id="ARBA00023186"/>
    </source>
</evidence>
<dbReference type="InterPro" id="IPR020818">
    <property type="entry name" value="Chaperonin_GroES"/>
</dbReference>
<dbReference type="SMART" id="SM00883">
    <property type="entry name" value="Cpn10"/>
    <property type="match status" value="1"/>
</dbReference>
<accession>A0A221S3T7</accession>
<name>A0A221S3T7_9VIRU</name>